<evidence type="ECO:0000313" key="6">
    <source>
        <dbReference type="Proteomes" id="UP001295684"/>
    </source>
</evidence>
<reference evidence="5" key="1">
    <citation type="submission" date="2023-07" db="EMBL/GenBank/DDBJ databases">
        <authorList>
            <consortium name="AG Swart"/>
            <person name="Singh M."/>
            <person name="Singh A."/>
            <person name="Seah K."/>
            <person name="Emmerich C."/>
        </authorList>
    </citation>
    <scope>NUCLEOTIDE SEQUENCE</scope>
    <source>
        <strain evidence="5">DP1</strain>
    </source>
</reference>
<gene>
    <name evidence="5" type="ORF">ECRASSUSDP1_LOCUS17640</name>
</gene>
<dbReference type="Pfam" id="PF02230">
    <property type="entry name" value="Abhydrolase_2"/>
    <property type="match status" value="1"/>
</dbReference>
<feature type="compositionally biased region" description="Basic and acidic residues" evidence="3">
    <location>
        <begin position="29"/>
        <end position="46"/>
    </location>
</feature>
<proteinExistence type="inferred from homology"/>
<dbReference type="PANTHER" id="PTHR10655">
    <property type="entry name" value="LYSOPHOSPHOLIPASE-RELATED"/>
    <property type="match status" value="1"/>
</dbReference>
<dbReference type="SUPFAM" id="SSF53474">
    <property type="entry name" value="alpha/beta-Hydrolases"/>
    <property type="match status" value="1"/>
</dbReference>
<evidence type="ECO:0000313" key="5">
    <source>
        <dbReference type="EMBL" id="CAI2376271.1"/>
    </source>
</evidence>
<protein>
    <recommendedName>
        <fullName evidence="4">Phospholipase/carboxylesterase/thioesterase domain-containing protein</fullName>
    </recommendedName>
</protein>
<dbReference type="Proteomes" id="UP001295684">
    <property type="component" value="Unassembled WGS sequence"/>
</dbReference>
<dbReference type="GO" id="GO:0005737">
    <property type="term" value="C:cytoplasm"/>
    <property type="evidence" value="ECO:0007669"/>
    <property type="project" value="TreeGrafter"/>
</dbReference>
<evidence type="ECO:0000256" key="2">
    <source>
        <dbReference type="ARBA" id="ARBA00022801"/>
    </source>
</evidence>
<dbReference type="GO" id="GO:0052689">
    <property type="term" value="F:carboxylic ester hydrolase activity"/>
    <property type="evidence" value="ECO:0007669"/>
    <property type="project" value="TreeGrafter"/>
</dbReference>
<dbReference type="InterPro" id="IPR050565">
    <property type="entry name" value="LYPA1-2/EST-like"/>
</dbReference>
<dbReference type="InterPro" id="IPR029058">
    <property type="entry name" value="AB_hydrolase_fold"/>
</dbReference>
<name>A0AAD1XNT4_EUPCR</name>
<comment type="caution">
    <text evidence="5">The sequence shown here is derived from an EMBL/GenBank/DDBJ whole genome shotgun (WGS) entry which is preliminary data.</text>
</comment>
<feature type="domain" description="Phospholipase/carboxylesterase/thioesterase" evidence="4">
    <location>
        <begin position="58"/>
        <end position="270"/>
    </location>
</feature>
<dbReference type="EMBL" id="CAMPGE010017818">
    <property type="protein sequence ID" value="CAI2376271.1"/>
    <property type="molecule type" value="Genomic_DNA"/>
</dbReference>
<evidence type="ECO:0000256" key="1">
    <source>
        <dbReference type="ARBA" id="ARBA00006499"/>
    </source>
</evidence>
<dbReference type="Gene3D" id="3.40.50.1820">
    <property type="entry name" value="alpha/beta hydrolase"/>
    <property type="match status" value="1"/>
</dbReference>
<accession>A0AAD1XNT4</accession>
<dbReference type="InterPro" id="IPR003140">
    <property type="entry name" value="PLipase/COase/thioEstase"/>
</dbReference>
<evidence type="ECO:0000259" key="4">
    <source>
        <dbReference type="Pfam" id="PF02230"/>
    </source>
</evidence>
<keyword evidence="6" id="KW-1185">Reference proteome</keyword>
<feature type="region of interest" description="Disordered" evidence="3">
    <location>
        <begin position="22"/>
        <end position="46"/>
    </location>
</feature>
<dbReference type="PANTHER" id="PTHR10655:SF17">
    <property type="entry name" value="LYSOPHOSPHOLIPASE-LIKE PROTEIN 1"/>
    <property type="match status" value="1"/>
</dbReference>
<organism evidence="5 6">
    <name type="scientific">Euplotes crassus</name>
    <dbReference type="NCBI Taxonomy" id="5936"/>
    <lineage>
        <taxon>Eukaryota</taxon>
        <taxon>Sar</taxon>
        <taxon>Alveolata</taxon>
        <taxon>Ciliophora</taxon>
        <taxon>Intramacronucleata</taxon>
        <taxon>Spirotrichea</taxon>
        <taxon>Hypotrichia</taxon>
        <taxon>Euplotida</taxon>
        <taxon>Euplotidae</taxon>
        <taxon>Moneuplotes</taxon>
    </lineage>
</organism>
<dbReference type="GO" id="GO:0008474">
    <property type="term" value="F:palmitoyl-(protein) hydrolase activity"/>
    <property type="evidence" value="ECO:0007669"/>
    <property type="project" value="TreeGrafter"/>
</dbReference>
<comment type="similarity">
    <text evidence="1">Belongs to the AB hydrolase superfamily. AB hydrolase 2 family.</text>
</comment>
<sequence>MRSHLRRIQILSNQVIRNFTSGTAPGSDHQYEVEKHTPDSSLDEKYPEDPGNHICLWPKDEHKYTLVWLHGLGDSAAGFYDLFNSDYYKMAPKNTAVILMNAPIRAVTLNGGMRMTSWYDIEGIGFDEETGSKSINLEELEESTQLVFRIMEQYSDKIDNDYSKYIVGGFSQGCCLAYNTFFRLDKTIKGLVAVSGHTPPVVGLDFSEEQKKIPIFAYHGANDPTVPEMIHRMGVKALKDKGLDISYKVEPGLVHSVSVQEISEVKKFLEGITE</sequence>
<evidence type="ECO:0000256" key="3">
    <source>
        <dbReference type="SAM" id="MobiDB-lite"/>
    </source>
</evidence>
<dbReference type="AlphaFoldDB" id="A0AAD1XNT4"/>
<keyword evidence="2" id="KW-0378">Hydrolase</keyword>